<dbReference type="GO" id="GO:0004930">
    <property type="term" value="F:G protein-coupled receptor activity"/>
    <property type="evidence" value="ECO:0007669"/>
    <property type="project" value="UniProtKB-KW"/>
</dbReference>
<evidence type="ECO:0000256" key="6">
    <source>
        <dbReference type="ARBA" id="ARBA00023170"/>
    </source>
</evidence>
<evidence type="ECO:0000259" key="9">
    <source>
        <dbReference type="PROSITE" id="PS50262"/>
    </source>
</evidence>
<keyword evidence="11" id="KW-1185">Reference proteome</keyword>
<dbReference type="PROSITE" id="PS50262">
    <property type="entry name" value="G_PROTEIN_RECEP_F1_2"/>
    <property type="match status" value="1"/>
</dbReference>
<dbReference type="SUPFAM" id="SSF81321">
    <property type="entry name" value="Family A G protein-coupled receptor-like"/>
    <property type="match status" value="1"/>
</dbReference>
<comment type="subcellular location">
    <subcellularLocation>
        <location evidence="1">Membrane</location>
        <topology evidence="1">Multi-pass membrane protein</topology>
    </subcellularLocation>
</comment>
<keyword evidence="5 8" id="KW-0472">Membrane</keyword>
<sequence>MAAASSNNASSSVAAVAAAAEGAGSGQNITLGLWYLSGRYQFVTEETLTLYIFAAVIISESVSVIGVVTNTINIIVFVRLGLRETTTISMLSLAVSDLLLSTVGLWNNLLYLPDFPLPVRKDEIFIVTGSVFRQFMGRASALITTFITIERCLCVIVPLKVRDIITRKRTIIVIITIFAITVGPSMYVYGNYRIGWNFYPDVNKTLFGAPYIDIPINNIVDRIISTIFGTFLLQFSFVTTCICTTYLVIHLRRASQFRLSHSSAKTAFNESSKDGQEKSANSSSSKEDRVARTVVVIATVFIICFTSGCISWLFYVFFPGFTWYGLYGQLFQMIFTLNYMTEPINSSVNLFIYYSMATNYRSMLGQMLGIVKKD</sequence>
<evidence type="ECO:0000313" key="10">
    <source>
        <dbReference type="EMBL" id="GFR93581.1"/>
    </source>
</evidence>
<dbReference type="GO" id="GO:0016020">
    <property type="term" value="C:membrane"/>
    <property type="evidence" value="ECO:0007669"/>
    <property type="project" value="UniProtKB-SubCell"/>
</dbReference>
<evidence type="ECO:0000256" key="1">
    <source>
        <dbReference type="ARBA" id="ARBA00004141"/>
    </source>
</evidence>
<keyword evidence="3 8" id="KW-1133">Transmembrane helix</keyword>
<dbReference type="PANTHER" id="PTHR24243">
    <property type="entry name" value="G-PROTEIN COUPLED RECEPTOR"/>
    <property type="match status" value="1"/>
</dbReference>
<organism evidence="10 11">
    <name type="scientific">Elysia marginata</name>
    <dbReference type="NCBI Taxonomy" id="1093978"/>
    <lineage>
        <taxon>Eukaryota</taxon>
        <taxon>Metazoa</taxon>
        <taxon>Spiralia</taxon>
        <taxon>Lophotrochozoa</taxon>
        <taxon>Mollusca</taxon>
        <taxon>Gastropoda</taxon>
        <taxon>Heterobranchia</taxon>
        <taxon>Euthyneura</taxon>
        <taxon>Panpulmonata</taxon>
        <taxon>Sacoglossa</taxon>
        <taxon>Placobranchoidea</taxon>
        <taxon>Plakobranchidae</taxon>
        <taxon>Elysia</taxon>
    </lineage>
</organism>
<dbReference type="AlphaFoldDB" id="A0AAV4H7E4"/>
<keyword evidence="7" id="KW-0807">Transducer</keyword>
<dbReference type="InterPro" id="IPR000276">
    <property type="entry name" value="GPCR_Rhodpsn"/>
</dbReference>
<dbReference type="Gene3D" id="1.20.1070.10">
    <property type="entry name" value="Rhodopsin 7-helix transmembrane proteins"/>
    <property type="match status" value="1"/>
</dbReference>
<evidence type="ECO:0000256" key="8">
    <source>
        <dbReference type="SAM" id="Phobius"/>
    </source>
</evidence>
<name>A0AAV4H7E4_9GAST</name>
<evidence type="ECO:0000256" key="5">
    <source>
        <dbReference type="ARBA" id="ARBA00023136"/>
    </source>
</evidence>
<dbReference type="PANTHER" id="PTHR24243:SF208">
    <property type="entry name" value="PYROKININ-1 RECEPTOR"/>
    <property type="match status" value="1"/>
</dbReference>
<protein>
    <submittedName>
        <fullName evidence="10">Chemosensory receptor A</fullName>
    </submittedName>
</protein>
<keyword evidence="6 10" id="KW-0675">Receptor</keyword>
<accession>A0AAV4H7E4</accession>
<proteinExistence type="predicted"/>
<feature type="transmembrane region" description="Helical" evidence="8">
    <location>
        <begin position="50"/>
        <end position="78"/>
    </location>
</feature>
<keyword evidence="2 8" id="KW-0812">Transmembrane</keyword>
<feature type="transmembrane region" description="Helical" evidence="8">
    <location>
        <begin position="294"/>
        <end position="315"/>
    </location>
</feature>
<feature type="transmembrane region" description="Helical" evidence="8">
    <location>
        <begin position="90"/>
        <end position="112"/>
    </location>
</feature>
<evidence type="ECO:0000256" key="4">
    <source>
        <dbReference type="ARBA" id="ARBA00023040"/>
    </source>
</evidence>
<dbReference type="EMBL" id="BMAT01008843">
    <property type="protein sequence ID" value="GFR93581.1"/>
    <property type="molecule type" value="Genomic_DNA"/>
</dbReference>
<dbReference type="Pfam" id="PF00001">
    <property type="entry name" value="7tm_1"/>
    <property type="match status" value="1"/>
</dbReference>
<evidence type="ECO:0000256" key="2">
    <source>
        <dbReference type="ARBA" id="ARBA00022692"/>
    </source>
</evidence>
<comment type="caution">
    <text evidence="10">The sequence shown here is derived from an EMBL/GenBank/DDBJ whole genome shotgun (WGS) entry which is preliminary data.</text>
</comment>
<feature type="transmembrane region" description="Helical" evidence="8">
    <location>
        <begin position="139"/>
        <end position="159"/>
    </location>
</feature>
<keyword evidence="4" id="KW-0297">G-protein coupled receptor</keyword>
<evidence type="ECO:0000313" key="11">
    <source>
        <dbReference type="Proteomes" id="UP000762676"/>
    </source>
</evidence>
<evidence type="ECO:0000256" key="7">
    <source>
        <dbReference type="ARBA" id="ARBA00023224"/>
    </source>
</evidence>
<gene>
    <name evidence="10" type="ORF">ElyMa_004381700</name>
</gene>
<feature type="transmembrane region" description="Helical" evidence="8">
    <location>
        <begin position="171"/>
        <end position="190"/>
    </location>
</feature>
<feature type="transmembrane region" description="Helical" evidence="8">
    <location>
        <begin position="223"/>
        <end position="249"/>
    </location>
</feature>
<dbReference type="PRINTS" id="PR00237">
    <property type="entry name" value="GPCRRHODOPSN"/>
</dbReference>
<feature type="domain" description="G-protein coupled receptors family 1 profile" evidence="9">
    <location>
        <begin position="69"/>
        <end position="353"/>
    </location>
</feature>
<evidence type="ECO:0000256" key="3">
    <source>
        <dbReference type="ARBA" id="ARBA00022989"/>
    </source>
</evidence>
<dbReference type="InterPro" id="IPR017452">
    <property type="entry name" value="GPCR_Rhodpsn_7TM"/>
</dbReference>
<dbReference type="SMART" id="SM01381">
    <property type="entry name" value="7TM_GPCR_Srsx"/>
    <property type="match status" value="1"/>
</dbReference>
<reference evidence="10 11" key="1">
    <citation type="journal article" date="2021" name="Elife">
        <title>Chloroplast acquisition without the gene transfer in kleptoplastic sea slugs, Plakobranchus ocellatus.</title>
        <authorList>
            <person name="Maeda T."/>
            <person name="Takahashi S."/>
            <person name="Yoshida T."/>
            <person name="Shimamura S."/>
            <person name="Takaki Y."/>
            <person name="Nagai Y."/>
            <person name="Toyoda A."/>
            <person name="Suzuki Y."/>
            <person name="Arimoto A."/>
            <person name="Ishii H."/>
            <person name="Satoh N."/>
            <person name="Nishiyama T."/>
            <person name="Hasebe M."/>
            <person name="Maruyama T."/>
            <person name="Minagawa J."/>
            <person name="Obokata J."/>
            <person name="Shigenobu S."/>
        </authorList>
    </citation>
    <scope>NUCLEOTIDE SEQUENCE [LARGE SCALE GENOMIC DNA]</scope>
</reference>
<dbReference type="Proteomes" id="UP000762676">
    <property type="component" value="Unassembled WGS sequence"/>
</dbReference>